<dbReference type="InterPro" id="IPR041656">
    <property type="entry name" value="TPR_5"/>
</dbReference>
<dbReference type="Gene3D" id="1.25.40.10">
    <property type="entry name" value="Tetratricopeptide repeat domain"/>
    <property type="match status" value="1"/>
</dbReference>
<dbReference type="Pfam" id="PF12688">
    <property type="entry name" value="TPR_5"/>
    <property type="match status" value="1"/>
</dbReference>
<evidence type="ECO:0000313" key="2">
    <source>
        <dbReference type="EMBL" id="WNM28643.1"/>
    </source>
</evidence>
<proteinExistence type="predicted"/>
<protein>
    <submittedName>
        <fullName evidence="2">Tetratricopeptide repeat protein</fullName>
    </submittedName>
</protein>
<dbReference type="SUPFAM" id="SSF48452">
    <property type="entry name" value="TPR-like"/>
    <property type="match status" value="1"/>
</dbReference>
<dbReference type="KEGG" id="dcp:RN607_06455"/>
<evidence type="ECO:0000259" key="1">
    <source>
        <dbReference type="Pfam" id="PF12688"/>
    </source>
</evidence>
<dbReference type="EMBL" id="CP134880">
    <property type="protein sequence ID" value="WNM28643.1"/>
    <property type="molecule type" value="Genomic_DNA"/>
</dbReference>
<dbReference type="Proteomes" id="UP001303408">
    <property type="component" value="Chromosome"/>
</dbReference>
<dbReference type="InterPro" id="IPR011990">
    <property type="entry name" value="TPR-like_helical_dom_sf"/>
</dbReference>
<reference evidence="2" key="1">
    <citation type="submission" date="2023-09" db="EMBL/GenBank/DDBJ databases">
        <title>Demequina sp. a novel bacteria isolated from Capsicum annuum.</title>
        <authorList>
            <person name="Humaira Z."/>
            <person name="Lee J."/>
            <person name="Cho D."/>
        </authorList>
    </citation>
    <scope>NUCLEOTIDE SEQUENCE</scope>
    <source>
        <strain evidence="2">PMTSA13</strain>
    </source>
</reference>
<sequence>MSTHFSRRSSRHDDLVGAEKQAIPLYRRALKAGLSGTRRDEAVIQLASSLRNVGRPDEAIDALRSARVRGELEPAAQAFLALALADAGRPGAALRAALVALAPHLMWYGDAIARYADELGGD</sequence>
<name>A0AA96FER3_9MICO</name>
<gene>
    <name evidence="2" type="ORF">RN607_06455</name>
</gene>
<accession>A0AA96FER3</accession>
<dbReference type="AlphaFoldDB" id="A0AA96FER3"/>
<organism evidence="2">
    <name type="scientific">Demequina capsici</name>
    <dbReference type="NCBI Taxonomy" id="3075620"/>
    <lineage>
        <taxon>Bacteria</taxon>
        <taxon>Bacillati</taxon>
        <taxon>Actinomycetota</taxon>
        <taxon>Actinomycetes</taxon>
        <taxon>Micrococcales</taxon>
        <taxon>Demequinaceae</taxon>
        <taxon>Demequina</taxon>
    </lineage>
</organism>
<feature type="domain" description="Tetratrico peptide repeat group 5" evidence="1">
    <location>
        <begin position="12"/>
        <end position="119"/>
    </location>
</feature>
<dbReference type="RefSeq" id="WP_313545148.1">
    <property type="nucleotide sequence ID" value="NZ_CP134880.1"/>
</dbReference>